<feature type="domain" description="Transposase IS116/IS110/IS902 C-terminal" evidence="3">
    <location>
        <begin position="213"/>
        <end position="291"/>
    </location>
</feature>
<proteinExistence type="predicted"/>
<reference evidence="4" key="1">
    <citation type="submission" date="2021-02" db="EMBL/GenBank/DDBJ databases">
        <title>Genomic Encyclopedia of Type Strains, Phase IV (KMG-V): Genome sequencing to study the core and pangenomes of soil and plant-associated prokaryotes.</title>
        <authorList>
            <person name="Whitman W."/>
        </authorList>
    </citation>
    <scope>NUCLEOTIDE SEQUENCE</scope>
    <source>
        <strain evidence="4">USDA 406</strain>
    </source>
</reference>
<feature type="domain" description="Transposase IS110-like N-terminal" evidence="2">
    <location>
        <begin position="7"/>
        <end position="144"/>
    </location>
</feature>
<accession>A0A8I1YBC1</accession>
<dbReference type="InterPro" id="IPR003346">
    <property type="entry name" value="Transposase_20"/>
</dbReference>
<dbReference type="PANTHER" id="PTHR33055:SF3">
    <property type="entry name" value="PUTATIVE TRANSPOSASE FOR IS117-RELATED"/>
    <property type="match status" value="1"/>
</dbReference>
<dbReference type="InterPro" id="IPR002525">
    <property type="entry name" value="Transp_IS110-like_N"/>
</dbReference>
<dbReference type="GO" id="GO:0003677">
    <property type="term" value="F:DNA binding"/>
    <property type="evidence" value="ECO:0007669"/>
    <property type="project" value="InterPro"/>
</dbReference>
<evidence type="ECO:0000259" key="2">
    <source>
        <dbReference type="Pfam" id="PF01548"/>
    </source>
</evidence>
<dbReference type="GO" id="GO:0006313">
    <property type="term" value="P:DNA transposition"/>
    <property type="evidence" value="ECO:0007669"/>
    <property type="project" value="InterPro"/>
</dbReference>
<dbReference type="EMBL" id="JAFICZ010000001">
    <property type="protein sequence ID" value="MBP1296776.1"/>
    <property type="molecule type" value="Genomic_DNA"/>
</dbReference>
<evidence type="ECO:0000313" key="4">
    <source>
        <dbReference type="EMBL" id="MBP1296776.1"/>
    </source>
</evidence>
<sequence length="348" mass="38289">MEAIVRIGLDTSKSVFQLHGVDGTEQPVLRRKLRRGQVLEFFSRLPPALVALEACGASHYWARELQSLGHEVAMIPPQYVKPYVQRGKSDAADAEAICEAASRPKLRKNFVPIKSPEQQGAQMLARVRNQFIGRRTQLANSIRGYAAEFGFTAPKGLSRLQQLLIDIRADATVPDLAKELVEALATELARVDDQIAKLDKKLMQLHRSSEMSRRLAAIPGVGPIGATLLSIKVVDARGFKSARNFAAWLGLTPKNHSTAGKNRLGVITRAGDAMLRTVLVAGATAVIADMRRRETRSWPWLKDIIARKPPKLVAIALANKLARIAWKLMVSGERYRPASSVMPTPTLT</sequence>
<dbReference type="Proteomes" id="UP000673383">
    <property type="component" value="Unassembled WGS sequence"/>
</dbReference>
<name>A0A8I1YBC1_BRAEL</name>
<evidence type="ECO:0000313" key="5">
    <source>
        <dbReference type="Proteomes" id="UP000673383"/>
    </source>
</evidence>
<keyword evidence="1" id="KW-0175">Coiled coil</keyword>
<evidence type="ECO:0000259" key="3">
    <source>
        <dbReference type="Pfam" id="PF02371"/>
    </source>
</evidence>
<dbReference type="Pfam" id="PF02371">
    <property type="entry name" value="Transposase_20"/>
    <property type="match status" value="1"/>
</dbReference>
<dbReference type="InterPro" id="IPR047650">
    <property type="entry name" value="Transpos_IS110"/>
</dbReference>
<dbReference type="GO" id="GO:0004803">
    <property type="term" value="F:transposase activity"/>
    <property type="evidence" value="ECO:0007669"/>
    <property type="project" value="InterPro"/>
</dbReference>
<comment type="caution">
    <text evidence="4">The sequence shown here is derived from an EMBL/GenBank/DDBJ whole genome shotgun (WGS) entry which is preliminary data.</text>
</comment>
<dbReference type="NCBIfam" id="NF033542">
    <property type="entry name" value="transpos_IS110"/>
    <property type="match status" value="1"/>
</dbReference>
<gene>
    <name evidence="4" type="ORF">JOH49_006529</name>
</gene>
<dbReference type="Pfam" id="PF01548">
    <property type="entry name" value="DEDD_Tnp_IS110"/>
    <property type="match status" value="1"/>
</dbReference>
<dbReference type="AlphaFoldDB" id="A0A8I1YBC1"/>
<evidence type="ECO:0000256" key="1">
    <source>
        <dbReference type="SAM" id="Coils"/>
    </source>
</evidence>
<organism evidence="4 5">
    <name type="scientific">Bradyrhizobium elkanii</name>
    <dbReference type="NCBI Taxonomy" id="29448"/>
    <lineage>
        <taxon>Bacteria</taxon>
        <taxon>Pseudomonadati</taxon>
        <taxon>Pseudomonadota</taxon>
        <taxon>Alphaproteobacteria</taxon>
        <taxon>Hyphomicrobiales</taxon>
        <taxon>Nitrobacteraceae</taxon>
        <taxon>Bradyrhizobium</taxon>
    </lineage>
</organism>
<dbReference type="PANTHER" id="PTHR33055">
    <property type="entry name" value="TRANSPOSASE FOR INSERTION SEQUENCE ELEMENT IS1111A"/>
    <property type="match status" value="1"/>
</dbReference>
<protein>
    <submittedName>
        <fullName evidence="4">Transposase</fullName>
    </submittedName>
</protein>
<feature type="coiled-coil region" evidence="1">
    <location>
        <begin position="181"/>
        <end position="208"/>
    </location>
</feature>
<dbReference type="RefSeq" id="WP_209944826.1">
    <property type="nucleotide sequence ID" value="NZ_JAFICZ010000001.1"/>
</dbReference>